<feature type="domain" description="Acetophenone carboxylase-like C-terminal" evidence="4">
    <location>
        <begin position="540"/>
        <end position="671"/>
    </location>
</feature>
<organism evidence="5 6">
    <name type="scientific">Falsiroseomonas bella</name>
    <dbReference type="NCBI Taxonomy" id="2184016"/>
    <lineage>
        <taxon>Bacteria</taxon>
        <taxon>Pseudomonadati</taxon>
        <taxon>Pseudomonadota</taxon>
        <taxon>Alphaproteobacteria</taxon>
        <taxon>Acetobacterales</taxon>
        <taxon>Roseomonadaceae</taxon>
        <taxon>Falsiroseomonas</taxon>
    </lineage>
</organism>
<dbReference type="GO" id="GO:0006749">
    <property type="term" value="P:glutathione metabolic process"/>
    <property type="evidence" value="ECO:0007669"/>
    <property type="project" value="TreeGrafter"/>
</dbReference>
<dbReference type="OrthoDB" id="9759608at2"/>
<dbReference type="InterPro" id="IPR008040">
    <property type="entry name" value="Hydant_A_N"/>
</dbReference>
<proteinExistence type="predicted"/>
<dbReference type="GO" id="GO:0017168">
    <property type="term" value="F:5-oxoprolinase (ATP-hydrolyzing) activity"/>
    <property type="evidence" value="ECO:0007669"/>
    <property type="project" value="TreeGrafter"/>
</dbReference>
<dbReference type="RefSeq" id="WP_109869344.1">
    <property type="nucleotide sequence ID" value="NZ_QGNA01000001.1"/>
</dbReference>
<feature type="region of interest" description="Disordered" evidence="1">
    <location>
        <begin position="602"/>
        <end position="623"/>
    </location>
</feature>
<evidence type="ECO:0000259" key="2">
    <source>
        <dbReference type="Pfam" id="PF01968"/>
    </source>
</evidence>
<dbReference type="Proteomes" id="UP000245765">
    <property type="component" value="Unassembled WGS sequence"/>
</dbReference>
<dbReference type="PANTHER" id="PTHR11365">
    <property type="entry name" value="5-OXOPROLINASE RELATED"/>
    <property type="match status" value="1"/>
</dbReference>
<name>A0A317FJC3_9PROT</name>
<feature type="domain" description="Hydantoinase/oxoprolinase N-terminal" evidence="3">
    <location>
        <begin position="6"/>
        <end position="182"/>
    </location>
</feature>
<evidence type="ECO:0000313" key="6">
    <source>
        <dbReference type="Proteomes" id="UP000245765"/>
    </source>
</evidence>
<dbReference type="Pfam" id="PF01968">
    <property type="entry name" value="Hydantoinase_A"/>
    <property type="match status" value="1"/>
</dbReference>
<dbReference type="GO" id="GO:0005829">
    <property type="term" value="C:cytosol"/>
    <property type="evidence" value="ECO:0007669"/>
    <property type="project" value="TreeGrafter"/>
</dbReference>
<protein>
    <submittedName>
        <fullName evidence="5">Methylhydantoinase</fullName>
    </submittedName>
</protein>
<keyword evidence="6" id="KW-1185">Reference proteome</keyword>
<feature type="domain" description="Hydantoinase A/oxoprolinase" evidence="2">
    <location>
        <begin position="203"/>
        <end position="499"/>
    </location>
</feature>
<dbReference type="PANTHER" id="PTHR11365:SF23">
    <property type="entry name" value="HYPOTHETICAL 5-OXOPROLINASE (EUROFUNG)-RELATED"/>
    <property type="match status" value="1"/>
</dbReference>
<reference evidence="6" key="1">
    <citation type="submission" date="2018-05" db="EMBL/GenBank/DDBJ databases">
        <authorList>
            <person name="Du Z."/>
            <person name="Wang X."/>
        </authorList>
    </citation>
    <scope>NUCLEOTIDE SEQUENCE [LARGE SCALE GENOMIC DNA]</scope>
    <source>
        <strain evidence="6">CQN31</strain>
    </source>
</reference>
<gene>
    <name evidence="5" type="ORF">DFH01_05545</name>
</gene>
<dbReference type="InterPro" id="IPR043129">
    <property type="entry name" value="ATPase_NBD"/>
</dbReference>
<dbReference type="EMBL" id="QGNA01000001">
    <property type="protein sequence ID" value="PWS38723.1"/>
    <property type="molecule type" value="Genomic_DNA"/>
</dbReference>
<dbReference type="InterPro" id="IPR002821">
    <property type="entry name" value="Hydantoinase_A"/>
</dbReference>
<evidence type="ECO:0000256" key="1">
    <source>
        <dbReference type="SAM" id="MobiDB-lite"/>
    </source>
</evidence>
<dbReference type="AlphaFoldDB" id="A0A317FJC3"/>
<evidence type="ECO:0000313" key="5">
    <source>
        <dbReference type="EMBL" id="PWS38723.1"/>
    </source>
</evidence>
<sequence>MSAGPRLGIDIGGTFTDFVLVEEGSVLAAKVLTTPHAPEEAVFRGIAALEAERPGFAAEAAGVIHATTLVTNAILTRRGARTGLIATAGFRDVIEMRREVRYDLFDMFIRYPAPLVPRELRLGVRERVLADGSVLEPLQEGDVREAARRFREANVDAVAVCLLHAYANPAHERRIAEILREELPDAELSLSHEVHPEPKEYERSSTTVVDAYVKRLTATYLDRLQHGLRQRGYARPLFMMLSNGGTATADIAKRFPVQIVESGPAAGVEAAIYFGGRLGLSSLLAFDMGGTTAKLCLVEEGRAARTRHFEVDRVHRFKAGSGMPVAVPVYDLLEIGAGGGSIARVDDLGLIRVGPESAGSDPAPACYGLGGVAPTVTDADLALGYLNPDFFLGGDMKLDRARAEAAIAARVAEPAGLDTARAAAGIHAIVNETMAAAGRVYVADKGKSPAALALVVTGGAGPVHAVGLARRLGCRRVVVPPLAGVMSSLGLLAAPIAFERSRPVNRRLAGLDVAAVAQELEALAAEAVALLPPDATPEVRRSADLRYHGQDHALEIPIGGALDATLPEQLAAGFVAAYEALYGKVDDDNPIEIAALRVEARQPQPPPALPAPRAGKPGAPVTTRPAWQHDAARFEETPVYRRETLALHQEIVGPAIVEERESTTVIGPGDILRVHDSGALIIDLATPDREG</sequence>
<accession>A0A317FJC3</accession>
<dbReference type="SUPFAM" id="SSF53067">
    <property type="entry name" value="Actin-like ATPase domain"/>
    <property type="match status" value="1"/>
</dbReference>
<evidence type="ECO:0000259" key="3">
    <source>
        <dbReference type="Pfam" id="PF05378"/>
    </source>
</evidence>
<dbReference type="Pfam" id="PF19278">
    <property type="entry name" value="Hydant_A_C"/>
    <property type="match status" value="1"/>
</dbReference>
<comment type="caution">
    <text evidence="5">The sequence shown here is derived from an EMBL/GenBank/DDBJ whole genome shotgun (WGS) entry which is preliminary data.</text>
</comment>
<dbReference type="InterPro" id="IPR049517">
    <property type="entry name" value="ACX-like_C"/>
</dbReference>
<dbReference type="InterPro" id="IPR045079">
    <property type="entry name" value="Oxoprolinase-like"/>
</dbReference>
<feature type="compositionally biased region" description="Low complexity" evidence="1">
    <location>
        <begin position="611"/>
        <end position="620"/>
    </location>
</feature>
<evidence type="ECO:0000259" key="4">
    <source>
        <dbReference type="Pfam" id="PF19278"/>
    </source>
</evidence>
<dbReference type="Pfam" id="PF05378">
    <property type="entry name" value="Hydant_A_N"/>
    <property type="match status" value="1"/>
</dbReference>